<feature type="compositionally biased region" description="Basic and acidic residues" evidence="1">
    <location>
        <begin position="85"/>
        <end position="96"/>
    </location>
</feature>
<keyword evidence="3" id="KW-1185">Reference proteome</keyword>
<evidence type="ECO:0000313" key="3">
    <source>
        <dbReference type="Proteomes" id="UP000006038"/>
    </source>
</evidence>
<feature type="region of interest" description="Disordered" evidence="1">
    <location>
        <begin position="30"/>
        <end position="121"/>
    </location>
</feature>
<reference evidence="2" key="2">
    <citation type="submission" date="2013-04" db="UniProtKB">
        <authorList>
            <consortium name="EnsemblPlants"/>
        </authorList>
    </citation>
    <scope>IDENTIFICATION</scope>
</reference>
<accession>J3MSB2</accession>
<proteinExistence type="predicted"/>
<protein>
    <submittedName>
        <fullName evidence="2">Uncharacterized protein</fullName>
    </submittedName>
</protein>
<dbReference type="AlphaFoldDB" id="J3MSB2"/>
<dbReference type="EnsemblPlants" id="OB08G19910.1">
    <property type="protein sequence ID" value="OB08G19910.1"/>
    <property type="gene ID" value="OB08G19910"/>
</dbReference>
<evidence type="ECO:0000313" key="2">
    <source>
        <dbReference type="EnsemblPlants" id="OB08G19910.1"/>
    </source>
</evidence>
<name>J3MSB2_ORYBR</name>
<organism evidence="2">
    <name type="scientific">Oryza brachyantha</name>
    <name type="common">malo sina</name>
    <dbReference type="NCBI Taxonomy" id="4533"/>
    <lineage>
        <taxon>Eukaryota</taxon>
        <taxon>Viridiplantae</taxon>
        <taxon>Streptophyta</taxon>
        <taxon>Embryophyta</taxon>
        <taxon>Tracheophyta</taxon>
        <taxon>Spermatophyta</taxon>
        <taxon>Magnoliopsida</taxon>
        <taxon>Liliopsida</taxon>
        <taxon>Poales</taxon>
        <taxon>Poaceae</taxon>
        <taxon>BOP clade</taxon>
        <taxon>Oryzoideae</taxon>
        <taxon>Oryzeae</taxon>
        <taxon>Oryzinae</taxon>
        <taxon>Oryza</taxon>
    </lineage>
</organism>
<sequence>MKLLDSIHQETTRNKLFLMDHTNSIKFYSKKQLTTRDKHLKNQLNQDETTPKKSSKDAEQQSPSIHQERNNTAAKSFAAKSKSRNSKDKDYIRTGREAITPHGEEGESRMQRRCGGGRRRRRPSRILAGVFNYYY</sequence>
<feature type="compositionally biased region" description="Basic residues" evidence="1">
    <location>
        <begin position="111"/>
        <end position="121"/>
    </location>
</feature>
<dbReference type="Gramene" id="OB08G19910.1">
    <property type="protein sequence ID" value="OB08G19910.1"/>
    <property type="gene ID" value="OB08G19910"/>
</dbReference>
<feature type="compositionally biased region" description="Basic and acidic residues" evidence="1">
    <location>
        <begin position="49"/>
        <end position="59"/>
    </location>
</feature>
<evidence type="ECO:0000256" key="1">
    <source>
        <dbReference type="SAM" id="MobiDB-lite"/>
    </source>
</evidence>
<dbReference type="Proteomes" id="UP000006038">
    <property type="component" value="Chromosome 8"/>
</dbReference>
<reference evidence="2" key="1">
    <citation type="journal article" date="2013" name="Nat. Commun.">
        <title>Whole-genome sequencing of Oryza brachyantha reveals mechanisms underlying Oryza genome evolution.</title>
        <authorList>
            <person name="Chen J."/>
            <person name="Huang Q."/>
            <person name="Gao D."/>
            <person name="Wang J."/>
            <person name="Lang Y."/>
            <person name="Liu T."/>
            <person name="Li B."/>
            <person name="Bai Z."/>
            <person name="Luis Goicoechea J."/>
            <person name="Liang C."/>
            <person name="Chen C."/>
            <person name="Zhang W."/>
            <person name="Sun S."/>
            <person name="Liao Y."/>
            <person name="Zhang X."/>
            <person name="Yang L."/>
            <person name="Song C."/>
            <person name="Wang M."/>
            <person name="Shi J."/>
            <person name="Liu G."/>
            <person name="Liu J."/>
            <person name="Zhou H."/>
            <person name="Zhou W."/>
            <person name="Yu Q."/>
            <person name="An N."/>
            <person name="Chen Y."/>
            <person name="Cai Q."/>
            <person name="Wang B."/>
            <person name="Liu B."/>
            <person name="Min J."/>
            <person name="Huang Y."/>
            <person name="Wu H."/>
            <person name="Li Z."/>
            <person name="Zhang Y."/>
            <person name="Yin Y."/>
            <person name="Song W."/>
            <person name="Jiang J."/>
            <person name="Jackson S.A."/>
            <person name="Wing R.A."/>
            <person name="Wang J."/>
            <person name="Chen M."/>
        </authorList>
    </citation>
    <scope>NUCLEOTIDE SEQUENCE [LARGE SCALE GENOMIC DNA]</scope>
    <source>
        <strain evidence="2">cv. IRGC 101232</strain>
    </source>
</reference>
<dbReference type="HOGENOM" id="CLU_1888955_0_0_1"/>